<reference evidence="1" key="2">
    <citation type="journal article" date="2022" name="New Phytol.">
        <title>Evolutionary transition to the ectomycorrhizal habit in the genomes of a hyperdiverse lineage of mushroom-forming fungi.</title>
        <authorList>
            <person name="Looney B."/>
            <person name="Miyauchi S."/>
            <person name="Morin E."/>
            <person name="Drula E."/>
            <person name="Courty P.E."/>
            <person name="Kohler A."/>
            <person name="Kuo A."/>
            <person name="LaButti K."/>
            <person name="Pangilinan J."/>
            <person name="Lipzen A."/>
            <person name="Riley R."/>
            <person name="Andreopoulos W."/>
            <person name="He G."/>
            <person name="Johnson J."/>
            <person name="Nolan M."/>
            <person name="Tritt A."/>
            <person name="Barry K.W."/>
            <person name="Grigoriev I.V."/>
            <person name="Nagy L.G."/>
            <person name="Hibbett D."/>
            <person name="Henrissat B."/>
            <person name="Matheny P.B."/>
            <person name="Labbe J."/>
            <person name="Martin F.M."/>
        </authorList>
    </citation>
    <scope>NUCLEOTIDE SEQUENCE</scope>
    <source>
        <strain evidence="1">EC-137</strain>
    </source>
</reference>
<dbReference type="EMBL" id="MU273539">
    <property type="protein sequence ID" value="KAI0032672.1"/>
    <property type="molecule type" value="Genomic_DNA"/>
</dbReference>
<gene>
    <name evidence="1" type="ORF">K488DRAFT_78358</name>
</gene>
<keyword evidence="2" id="KW-1185">Reference proteome</keyword>
<protein>
    <submittedName>
        <fullName evidence="1">Mitochondrial ribosomal death-associated protein 3-domain-containing protein</fullName>
    </submittedName>
</protein>
<sequence length="457" mass="51112">MLSSASIPRSRALNAPAPFLCPAGSLIQCRHKSKASTAKQMIAKIRAKERKEVEKAAGGRIFRPLPAARNLNAVFDADQPEELILPTFSPLKGIDEIKGELTPQDAGKAFSLPYRENDPCRKFGVPRNLVLDFRLLAKPATIIRDVTMTMFQNLQRASNEVSNAHSYVLYGEPGCGKSYTLLQCAEWAHGLEWLVLYIPRATQAITLVNSSTPYQYDIRTMTYAQPGYAAQILTRFLTVNEKLLNRIKTIGNVHLDESTKLPSGTSYAELIRVSLQRPSVVPSALWVILEELGKQIDYPVMLAVDDFQALFCTSKYRDPMFHGIKAWHLSIPRLLLEYFSGRKSFKRGAVVGALSTSNTTFNLSPQVRHALGIQPELGVDPFTTIAPEIRMYTKGIRAVEVPGQLGYNEAASMFEVWMKNKTLHTRENDDLFLSKYTESGGNPREFVWQGLLNTLQT</sequence>
<name>A0ACB8QLZ9_9AGAM</name>
<comment type="caution">
    <text evidence="1">The sequence shown here is derived from an EMBL/GenBank/DDBJ whole genome shotgun (WGS) entry which is preliminary data.</text>
</comment>
<evidence type="ECO:0000313" key="1">
    <source>
        <dbReference type="EMBL" id="KAI0032672.1"/>
    </source>
</evidence>
<accession>A0ACB8QLZ9</accession>
<organism evidence="1 2">
    <name type="scientific">Vararia minispora EC-137</name>
    <dbReference type="NCBI Taxonomy" id="1314806"/>
    <lineage>
        <taxon>Eukaryota</taxon>
        <taxon>Fungi</taxon>
        <taxon>Dikarya</taxon>
        <taxon>Basidiomycota</taxon>
        <taxon>Agaricomycotina</taxon>
        <taxon>Agaricomycetes</taxon>
        <taxon>Russulales</taxon>
        <taxon>Lachnocladiaceae</taxon>
        <taxon>Vararia</taxon>
    </lineage>
</organism>
<dbReference type="Proteomes" id="UP000814128">
    <property type="component" value="Unassembled WGS sequence"/>
</dbReference>
<reference evidence="1" key="1">
    <citation type="submission" date="2021-02" db="EMBL/GenBank/DDBJ databases">
        <authorList>
            <consortium name="DOE Joint Genome Institute"/>
            <person name="Ahrendt S."/>
            <person name="Looney B.P."/>
            <person name="Miyauchi S."/>
            <person name="Morin E."/>
            <person name="Drula E."/>
            <person name="Courty P.E."/>
            <person name="Chicoki N."/>
            <person name="Fauchery L."/>
            <person name="Kohler A."/>
            <person name="Kuo A."/>
            <person name="Labutti K."/>
            <person name="Pangilinan J."/>
            <person name="Lipzen A."/>
            <person name="Riley R."/>
            <person name="Andreopoulos W."/>
            <person name="He G."/>
            <person name="Johnson J."/>
            <person name="Barry K.W."/>
            <person name="Grigoriev I.V."/>
            <person name="Nagy L."/>
            <person name="Hibbett D."/>
            <person name="Henrissat B."/>
            <person name="Matheny P.B."/>
            <person name="Labbe J."/>
            <person name="Martin F."/>
        </authorList>
    </citation>
    <scope>NUCLEOTIDE SEQUENCE</scope>
    <source>
        <strain evidence="1">EC-137</strain>
    </source>
</reference>
<proteinExistence type="predicted"/>
<evidence type="ECO:0000313" key="2">
    <source>
        <dbReference type="Proteomes" id="UP000814128"/>
    </source>
</evidence>